<dbReference type="InParanoid" id="A0A1E7EQY2"/>
<gene>
    <name evidence="2" type="ORF">FRACYDRAFT_271797</name>
</gene>
<dbReference type="InterPro" id="IPR036770">
    <property type="entry name" value="Ankyrin_rpt-contain_sf"/>
</dbReference>
<evidence type="ECO:0008006" key="4">
    <source>
        <dbReference type="Google" id="ProtNLM"/>
    </source>
</evidence>
<keyword evidence="3" id="KW-1185">Reference proteome</keyword>
<dbReference type="EMBL" id="KV784381">
    <property type="protein sequence ID" value="OEU08234.1"/>
    <property type="molecule type" value="Genomic_DNA"/>
</dbReference>
<dbReference type="InterPro" id="IPR002110">
    <property type="entry name" value="Ankyrin_rpt"/>
</dbReference>
<dbReference type="KEGG" id="fcy:FRACYDRAFT_271797"/>
<evidence type="ECO:0000256" key="1">
    <source>
        <dbReference type="SAM" id="MobiDB-lite"/>
    </source>
</evidence>
<proteinExistence type="predicted"/>
<dbReference type="Pfam" id="PF12796">
    <property type="entry name" value="Ank_2"/>
    <property type="match status" value="1"/>
</dbReference>
<feature type="region of interest" description="Disordered" evidence="1">
    <location>
        <begin position="1"/>
        <end position="22"/>
    </location>
</feature>
<sequence length="124" mass="14037">MTMEPEFKVQVADDEQQEKQEKDTDFLQAIIDGRTEEVDKLLQNSNDKAKNAFLAERDVDGFPPLLIASKLGHEEIVKILLGYEGKGVAINEKILPTTDPNSNNKALQDLKKYDRSMRKNCAED</sequence>
<reference evidence="2 3" key="1">
    <citation type="submission" date="2016-09" db="EMBL/GenBank/DDBJ databases">
        <title>Extensive genetic diversity and differential bi-allelic expression allows diatom success in the polar Southern Ocean.</title>
        <authorList>
            <consortium name="DOE Joint Genome Institute"/>
            <person name="Mock T."/>
            <person name="Otillar R.P."/>
            <person name="Strauss J."/>
            <person name="Dupont C."/>
            <person name="Frickenhaus S."/>
            <person name="Maumus F."/>
            <person name="Mcmullan M."/>
            <person name="Sanges R."/>
            <person name="Schmutz J."/>
            <person name="Toseland A."/>
            <person name="Valas R."/>
            <person name="Veluchamy A."/>
            <person name="Ward B.J."/>
            <person name="Allen A."/>
            <person name="Barry K."/>
            <person name="Falciatore A."/>
            <person name="Ferrante M."/>
            <person name="Fortunato A.E."/>
            <person name="Gloeckner G."/>
            <person name="Gruber A."/>
            <person name="Hipkin R."/>
            <person name="Janech M."/>
            <person name="Kroth P."/>
            <person name="Leese F."/>
            <person name="Lindquist E."/>
            <person name="Lyon B.R."/>
            <person name="Martin J."/>
            <person name="Mayer C."/>
            <person name="Parker M."/>
            <person name="Quesneville H."/>
            <person name="Raymond J."/>
            <person name="Uhlig C."/>
            <person name="Valentin K.U."/>
            <person name="Worden A.Z."/>
            <person name="Armbrust E.V."/>
            <person name="Bowler C."/>
            <person name="Green B."/>
            <person name="Moulton V."/>
            <person name="Van Oosterhout C."/>
            <person name="Grigoriev I."/>
        </authorList>
    </citation>
    <scope>NUCLEOTIDE SEQUENCE [LARGE SCALE GENOMIC DNA]</scope>
    <source>
        <strain evidence="2 3">CCMP1102</strain>
    </source>
</reference>
<dbReference type="Proteomes" id="UP000095751">
    <property type="component" value="Unassembled WGS sequence"/>
</dbReference>
<protein>
    <recommendedName>
        <fullName evidence="4">Ankyrin</fullName>
    </recommendedName>
</protein>
<evidence type="ECO:0000313" key="2">
    <source>
        <dbReference type="EMBL" id="OEU08234.1"/>
    </source>
</evidence>
<dbReference type="OrthoDB" id="10254947at2759"/>
<dbReference type="SUPFAM" id="SSF48403">
    <property type="entry name" value="Ankyrin repeat"/>
    <property type="match status" value="1"/>
</dbReference>
<accession>A0A1E7EQY2</accession>
<dbReference type="Gene3D" id="1.25.40.20">
    <property type="entry name" value="Ankyrin repeat-containing domain"/>
    <property type="match status" value="1"/>
</dbReference>
<name>A0A1E7EQY2_9STRA</name>
<evidence type="ECO:0000313" key="3">
    <source>
        <dbReference type="Proteomes" id="UP000095751"/>
    </source>
</evidence>
<organism evidence="2 3">
    <name type="scientific">Fragilariopsis cylindrus CCMP1102</name>
    <dbReference type="NCBI Taxonomy" id="635003"/>
    <lineage>
        <taxon>Eukaryota</taxon>
        <taxon>Sar</taxon>
        <taxon>Stramenopiles</taxon>
        <taxon>Ochrophyta</taxon>
        <taxon>Bacillariophyta</taxon>
        <taxon>Bacillariophyceae</taxon>
        <taxon>Bacillariophycidae</taxon>
        <taxon>Bacillariales</taxon>
        <taxon>Bacillariaceae</taxon>
        <taxon>Fragilariopsis</taxon>
    </lineage>
</organism>
<dbReference type="AlphaFoldDB" id="A0A1E7EQY2"/>